<evidence type="ECO:0000313" key="2">
    <source>
        <dbReference type="EMBL" id="CAE8706417.1"/>
    </source>
</evidence>
<dbReference type="AlphaFoldDB" id="A0A813KP54"/>
<evidence type="ECO:0000256" key="1">
    <source>
        <dbReference type="SAM" id="MobiDB-lite"/>
    </source>
</evidence>
<reference evidence="2" key="1">
    <citation type="submission" date="2021-02" db="EMBL/GenBank/DDBJ databases">
        <authorList>
            <person name="Dougan E. K."/>
            <person name="Rhodes N."/>
            <person name="Thang M."/>
            <person name="Chan C."/>
        </authorList>
    </citation>
    <scope>NUCLEOTIDE SEQUENCE</scope>
</reference>
<comment type="caution">
    <text evidence="2">The sequence shown here is derived from an EMBL/GenBank/DDBJ whole genome shotgun (WGS) entry which is preliminary data.</text>
</comment>
<proteinExistence type="predicted"/>
<protein>
    <submittedName>
        <fullName evidence="2">Uncharacterized protein</fullName>
    </submittedName>
</protein>
<evidence type="ECO:0000313" key="3">
    <source>
        <dbReference type="Proteomes" id="UP000626109"/>
    </source>
</evidence>
<feature type="region of interest" description="Disordered" evidence="1">
    <location>
        <begin position="1"/>
        <end position="45"/>
    </location>
</feature>
<gene>
    <name evidence="2" type="ORF">PGLA2088_LOCUS34166</name>
</gene>
<dbReference type="Proteomes" id="UP000626109">
    <property type="component" value="Unassembled WGS sequence"/>
</dbReference>
<feature type="non-terminal residue" evidence="2">
    <location>
        <position position="82"/>
    </location>
</feature>
<accession>A0A813KP54</accession>
<name>A0A813KP54_POLGL</name>
<organism evidence="2 3">
    <name type="scientific">Polarella glacialis</name>
    <name type="common">Dinoflagellate</name>
    <dbReference type="NCBI Taxonomy" id="89957"/>
    <lineage>
        <taxon>Eukaryota</taxon>
        <taxon>Sar</taxon>
        <taxon>Alveolata</taxon>
        <taxon>Dinophyceae</taxon>
        <taxon>Suessiales</taxon>
        <taxon>Suessiaceae</taxon>
        <taxon>Polarella</taxon>
    </lineage>
</organism>
<sequence length="82" mass="9213">VMMPQPGGEGSWAPASSQGSTWHQSGFQARGGMNGPAPREQYEEQHLERMLIGHLKLDTFQPLEYGTRDDMFDEDGLNVDYQ</sequence>
<dbReference type="EMBL" id="CAJNNW010031200">
    <property type="protein sequence ID" value="CAE8706417.1"/>
    <property type="molecule type" value="Genomic_DNA"/>
</dbReference>
<feature type="compositionally biased region" description="Polar residues" evidence="1">
    <location>
        <begin position="14"/>
        <end position="27"/>
    </location>
</feature>